<gene>
    <name evidence="4" type="ORF">CYMTET_13056</name>
</gene>
<dbReference type="SUPFAM" id="SSF48403">
    <property type="entry name" value="Ankyrin repeat"/>
    <property type="match status" value="1"/>
</dbReference>
<feature type="repeat" description="ANK" evidence="3">
    <location>
        <begin position="441"/>
        <end position="473"/>
    </location>
</feature>
<dbReference type="SMART" id="SM00248">
    <property type="entry name" value="ANK"/>
    <property type="match status" value="6"/>
</dbReference>
<keyword evidence="2 3" id="KW-0040">ANK repeat</keyword>
<dbReference type="EMBL" id="LGRX02005159">
    <property type="protein sequence ID" value="KAK3279039.1"/>
    <property type="molecule type" value="Genomic_DNA"/>
</dbReference>
<feature type="repeat" description="ANK" evidence="3">
    <location>
        <begin position="308"/>
        <end position="341"/>
    </location>
</feature>
<dbReference type="Gene3D" id="1.25.40.20">
    <property type="entry name" value="Ankyrin repeat-containing domain"/>
    <property type="match status" value="1"/>
</dbReference>
<dbReference type="AlphaFoldDB" id="A0AAE0GJ70"/>
<evidence type="ECO:0000313" key="4">
    <source>
        <dbReference type="EMBL" id="KAK3279039.1"/>
    </source>
</evidence>
<dbReference type="PANTHER" id="PTHR24198:SF165">
    <property type="entry name" value="ANKYRIN REPEAT-CONTAINING PROTEIN-RELATED"/>
    <property type="match status" value="1"/>
</dbReference>
<reference evidence="4 5" key="1">
    <citation type="journal article" date="2015" name="Genome Biol. Evol.">
        <title>Comparative Genomics of a Bacterivorous Green Alga Reveals Evolutionary Causalities and Consequences of Phago-Mixotrophic Mode of Nutrition.</title>
        <authorList>
            <person name="Burns J.A."/>
            <person name="Paasch A."/>
            <person name="Narechania A."/>
            <person name="Kim E."/>
        </authorList>
    </citation>
    <scope>NUCLEOTIDE SEQUENCE [LARGE SCALE GENOMIC DNA]</scope>
    <source>
        <strain evidence="4 5">PLY_AMNH</strain>
    </source>
</reference>
<keyword evidence="1" id="KW-0677">Repeat</keyword>
<dbReference type="PROSITE" id="PS50297">
    <property type="entry name" value="ANK_REP_REGION"/>
    <property type="match status" value="3"/>
</dbReference>
<feature type="repeat" description="ANK" evidence="3">
    <location>
        <begin position="375"/>
        <end position="407"/>
    </location>
</feature>
<protein>
    <submittedName>
        <fullName evidence="4">Uncharacterized protein</fullName>
    </submittedName>
</protein>
<evidence type="ECO:0000313" key="5">
    <source>
        <dbReference type="Proteomes" id="UP001190700"/>
    </source>
</evidence>
<dbReference type="PANTHER" id="PTHR24198">
    <property type="entry name" value="ANKYRIN REPEAT AND PROTEIN KINASE DOMAIN-CONTAINING PROTEIN"/>
    <property type="match status" value="1"/>
</dbReference>
<feature type="repeat" description="ANK" evidence="3">
    <location>
        <begin position="474"/>
        <end position="506"/>
    </location>
</feature>
<dbReference type="PROSITE" id="PS50088">
    <property type="entry name" value="ANK_REPEAT"/>
    <property type="match status" value="5"/>
</dbReference>
<comment type="caution">
    <text evidence="4">The sequence shown here is derived from an EMBL/GenBank/DDBJ whole genome shotgun (WGS) entry which is preliminary data.</text>
</comment>
<proteinExistence type="predicted"/>
<dbReference type="Pfam" id="PF12796">
    <property type="entry name" value="Ank_2"/>
    <property type="match status" value="2"/>
</dbReference>
<dbReference type="InterPro" id="IPR036770">
    <property type="entry name" value="Ankyrin_rpt-contain_sf"/>
</dbReference>
<evidence type="ECO:0000256" key="2">
    <source>
        <dbReference type="ARBA" id="ARBA00023043"/>
    </source>
</evidence>
<name>A0AAE0GJ70_9CHLO</name>
<feature type="repeat" description="ANK" evidence="3">
    <location>
        <begin position="342"/>
        <end position="374"/>
    </location>
</feature>
<evidence type="ECO:0000256" key="3">
    <source>
        <dbReference type="PROSITE-ProRule" id="PRU00023"/>
    </source>
</evidence>
<evidence type="ECO:0000256" key="1">
    <source>
        <dbReference type="ARBA" id="ARBA00022737"/>
    </source>
</evidence>
<keyword evidence="5" id="KW-1185">Reference proteome</keyword>
<dbReference type="InterPro" id="IPR002110">
    <property type="entry name" value="Ankyrin_rpt"/>
</dbReference>
<organism evidence="4 5">
    <name type="scientific">Cymbomonas tetramitiformis</name>
    <dbReference type="NCBI Taxonomy" id="36881"/>
    <lineage>
        <taxon>Eukaryota</taxon>
        <taxon>Viridiplantae</taxon>
        <taxon>Chlorophyta</taxon>
        <taxon>Pyramimonadophyceae</taxon>
        <taxon>Pyramimonadales</taxon>
        <taxon>Pyramimonadaceae</taxon>
        <taxon>Cymbomonas</taxon>
    </lineage>
</organism>
<dbReference type="Proteomes" id="UP001190700">
    <property type="component" value="Unassembled WGS sequence"/>
</dbReference>
<sequence>MTVPPFHTPSFHVTHQTDPRVVSRNDGNIPPLYNRGVRVDWLLQWTDEHHAWHLATWEVVERNIKRETENRKCRYVELLDTKEEARVIGASDVFVSHAWGGNWGDLVAAVASVMQPWQRVWIDIFAVKQWEKNEDDLDFGLVIEKSHALLLVISPDSEVARLDAFQLFSGQLDLTLAQSKSVPFRRIWCIYEIAIAAAHHKPVVLRAGKRGPSSGTQPVAFDANFELAFKLHWLVNAEKAVATFPEDKERILSDIRSSFGGLREVNNAVSNACLCMLMLNGEFSEVESWLCGHRAPLTSLDHNVVRQEDQTPLLLAVAAAGATEAIHLLVNRGADVNSCDKFGRTALMRSARGGNASCVRVLLDLGADPNRKTRKRRTALMEAAEGGNLEIIHLLAGAGAALDDADAEGLTGMLRAAMGGHTEAMLEILDMGAALESVDVKGRSALLLSSLGGHVDTVRKLLKLGRDADGIDNEGKTAAMYAAGAGHVEVLKALVQSGMDIKKKDNFGQTVESLGKKHSAVSKYLKQHTREQGEEETDVVDGDGIYEYLDFLKYQITS</sequence>
<accession>A0AAE0GJ70</accession>
<dbReference type="Pfam" id="PF00023">
    <property type="entry name" value="Ank"/>
    <property type="match status" value="1"/>
</dbReference>